<sequence length="227" mass="25947">MRASFLLLTILLCVNTGFAQEKRDLSRDSSYNNWYYESREKLYQGLKNTKTDIVFFGNSITERGPWQELIAGKHRIGNRGIGGDNTFGMKARVADVVKTKPSKIFLMMGINDIGRGLPTAWSLKNYEEIILTIKKHSPKTKIYVQSTLPMNDELLKYDYLKGKAQLIKDLNAGIQKLATTYNLTYVELGNVLGENDILNKNYTSDGIHINTDGYIRWVDYLKAKKYL</sequence>
<dbReference type="Gene3D" id="3.40.50.1110">
    <property type="entry name" value="SGNH hydrolase"/>
    <property type="match status" value="1"/>
</dbReference>
<proteinExistence type="predicted"/>
<reference evidence="3" key="2">
    <citation type="journal article" date="2022" name="Sci. Total Environ.">
        <title>Prevalence, transmission, and molecular epidemiology of tet(X)-positive bacteria among humans, animals, and environmental niches in China: An epidemiological, and genomic-based study.</title>
        <authorList>
            <person name="Dong N."/>
            <person name="Zeng Y."/>
            <person name="Cai C."/>
            <person name="Sun C."/>
            <person name="Lu J."/>
            <person name="Liu C."/>
            <person name="Zhou H."/>
            <person name="Sun Q."/>
            <person name="Shu L."/>
            <person name="Wang H."/>
            <person name="Wang Y."/>
            <person name="Wang S."/>
            <person name="Wu C."/>
            <person name="Chan E.W."/>
            <person name="Chen G."/>
            <person name="Shen Z."/>
            <person name="Chen S."/>
            <person name="Zhang R."/>
        </authorList>
    </citation>
    <scope>NUCLEOTIDE SEQUENCE</scope>
    <source>
        <strain evidence="3">R1692</strain>
    </source>
</reference>
<dbReference type="InterPro" id="IPR051532">
    <property type="entry name" value="Ester_Hydrolysis_Enzymes"/>
</dbReference>
<evidence type="ECO:0000256" key="1">
    <source>
        <dbReference type="SAM" id="SignalP"/>
    </source>
</evidence>
<dbReference type="RefSeq" id="WP_286651364.1">
    <property type="nucleotide sequence ID" value="NZ_JACAGK010000026.1"/>
</dbReference>
<feature type="chain" id="PRO_5047531714" evidence="1">
    <location>
        <begin position="20"/>
        <end position="227"/>
    </location>
</feature>
<accession>A0ABT7NN29</accession>
<comment type="caution">
    <text evidence="3">The sequence shown here is derived from an EMBL/GenBank/DDBJ whole genome shotgun (WGS) entry which is preliminary data.</text>
</comment>
<keyword evidence="4" id="KW-1185">Reference proteome</keyword>
<dbReference type="Pfam" id="PF13472">
    <property type="entry name" value="Lipase_GDSL_2"/>
    <property type="match status" value="1"/>
</dbReference>
<dbReference type="Proteomes" id="UP001170954">
    <property type="component" value="Unassembled WGS sequence"/>
</dbReference>
<evidence type="ECO:0000313" key="4">
    <source>
        <dbReference type="Proteomes" id="UP001170954"/>
    </source>
</evidence>
<name>A0ABT7NN29_9SPHI</name>
<dbReference type="InterPro" id="IPR013830">
    <property type="entry name" value="SGNH_hydro"/>
</dbReference>
<dbReference type="EMBL" id="JACAGK010000026">
    <property type="protein sequence ID" value="MDM1048643.1"/>
    <property type="molecule type" value="Genomic_DNA"/>
</dbReference>
<gene>
    <name evidence="3" type="ORF">HX018_10370</name>
</gene>
<dbReference type="SUPFAM" id="SSF52266">
    <property type="entry name" value="SGNH hydrolase"/>
    <property type="match status" value="1"/>
</dbReference>
<feature type="signal peptide" evidence="1">
    <location>
        <begin position="1"/>
        <end position="19"/>
    </location>
</feature>
<evidence type="ECO:0000313" key="3">
    <source>
        <dbReference type="EMBL" id="MDM1048643.1"/>
    </source>
</evidence>
<dbReference type="PANTHER" id="PTHR30383">
    <property type="entry name" value="THIOESTERASE 1/PROTEASE 1/LYSOPHOSPHOLIPASE L1"/>
    <property type="match status" value="1"/>
</dbReference>
<evidence type="ECO:0000259" key="2">
    <source>
        <dbReference type="Pfam" id="PF13472"/>
    </source>
</evidence>
<dbReference type="InterPro" id="IPR036514">
    <property type="entry name" value="SGNH_hydro_sf"/>
</dbReference>
<reference evidence="3" key="1">
    <citation type="submission" date="2020-06" db="EMBL/GenBank/DDBJ databases">
        <authorList>
            <person name="Dong N."/>
        </authorList>
    </citation>
    <scope>NUCLEOTIDE SEQUENCE</scope>
    <source>
        <strain evidence="3">R1692</strain>
    </source>
</reference>
<organism evidence="3 4">
    <name type="scientific">Sphingobacterium hotanense</name>
    <dbReference type="NCBI Taxonomy" id="649196"/>
    <lineage>
        <taxon>Bacteria</taxon>
        <taxon>Pseudomonadati</taxon>
        <taxon>Bacteroidota</taxon>
        <taxon>Sphingobacteriia</taxon>
        <taxon>Sphingobacteriales</taxon>
        <taxon>Sphingobacteriaceae</taxon>
        <taxon>Sphingobacterium</taxon>
    </lineage>
</organism>
<feature type="domain" description="SGNH hydrolase-type esterase" evidence="2">
    <location>
        <begin position="55"/>
        <end position="214"/>
    </location>
</feature>
<keyword evidence="1" id="KW-0732">Signal</keyword>
<protein>
    <submittedName>
        <fullName evidence="3">GDSL family lipase</fullName>
    </submittedName>
</protein>
<dbReference type="PANTHER" id="PTHR30383:SF5">
    <property type="entry name" value="SGNH HYDROLASE-TYPE ESTERASE DOMAIN-CONTAINING PROTEIN"/>
    <property type="match status" value="1"/>
</dbReference>